<name>A0A1H3SH36_9FIRM</name>
<dbReference type="InterPro" id="IPR003697">
    <property type="entry name" value="Maf-like"/>
</dbReference>
<dbReference type="OrthoDB" id="9761875at2"/>
<dbReference type="AlphaFoldDB" id="A0A1H3SH36"/>
<evidence type="ECO:0000256" key="2">
    <source>
        <dbReference type="ARBA" id="ARBA00022801"/>
    </source>
</evidence>
<evidence type="ECO:0000256" key="1">
    <source>
        <dbReference type="ARBA" id="ARBA00001968"/>
    </source>
</evidence>
<accession>A0A1H3SH36</accession>
<gene>
    <name evidence="4" type="ORF">SAMN05660462_02892</name>
</gene>
<reference evidence="4 5" key="1">
    <citation type="submission" date="2016-10" db="EMBL/GenBank/DDBJ databases">
        <authorList>
            <person name="de Groot N.N."/>
        </authorList>
    </citation>
    <scope>NUCLEOTIDE SEQUENCE [LARGE SCALE GENOMIC DNA]</scope>
    <source>
        <strain evidence="4 5">DSM 21650</strain>
    </source>
</reference>
<evidence type="ECO:0000313" key="5">
    <source>
        <dbReference type="Proteomes" id="UP000198625"/>
    </source>
</evidence>
<comment type="cofactor">
    <cofactor evidence="1 3">
        <name>a divalent metal cation</name>
        <dbReference type="ChEBI" id="CHEBI:60240"/>
    </cofactor>
</comment>
<dbReference type="NCBIfam" id="TIGR00172">
    <property type="entry name" value="maf"/>
    <property type="match status" value="1"/>
</dbReference>
<comment type="catalytic activity">
    <reaction evidence="3">
        <text>dTTP + H2O = dTMP + diphosphate + H(+)</text>
        <dbReference type="Rhea" id="RHEA:28534"/>
        <dbReference type="ChEBI" id="CHEBI:15377"/>
        <dbReference type="ChEBI" id="CHEBI:15378"/>
        <dbReference type="ChEBI" id="CHEBI:33019"/>
        <dbReference type="ChEBI" id="CHEBI:37568"/>
        <dbReference type="ChEBI" id="CHEBI:63528"/>
        <dbReference type="EC" id="3.6.1.9"/>
    </reaction>
</comment>
<comment type="function">
    <text evidence="3">Nucleoside triphosphate pyrophosphatase that hydrolyzes dTTP and UTP. May have a dual role in cell division arrest and in preventing the incorporation of modified nucleotides into cellular nucleic acids.</text>
</comment>
<comment type="catalytic activity">
    <reaction evidence="3">
        <text>UTP + H2O = UMP + diphosphate + H(+)</text>
        <dbReference type="Rhea" id="RHEA:29395"/>
        <dbReference type="ChEBI" id="CHEBI:15377"/>
        <dbReference type="ChEBI" id="CHEBI:15378"/>
        <dbReference type="ChEBI" id="CHEBI:33019"/>
        <dbReference type="ChEBI" id="CHEBI:46398"/>
        <dbReference type="ChEBI" id="CHEBI:57865"/>
        <dbReference type="EC" id="3.6.1.9"/>
    </reaction>
</comment>
<comment type="subcellular location">
    <subcellularLocation>
        <location evidence="3">Cytoplasm</location>
    </subcellularLocation>
</comment>
<keyword evidence="2 3" id="KW-0378">Hydrolase</keyword>
<dbReference type="Proteomes" id="UP000198625">
    <property type="component" value="Unassembled WGS sequence"/>
</dbReference>
<dbReference type="PIRSF" id="PIRSF006305">
    <property type="entry name" value="Maf"/>
    <property type="match status" value="1"/>
</dbReference>
<dbReference type="InterPro" id="IPR029001">
    <property type="entry name" value="ITPase-like_fam"/>
</dbReference>
<comment type="caution">
    <text evidence="3">Lacks conserved residue(s) required for the propagation of feature annotation.</text>
</comment>
<dbReference type="RefSeq" id="WP_091732813.1">
    <property type="nucleotide sequence ID" value="NZ_FNQE01000044.1"/>
</dbReference>
<feature type="site" description="Important for substrate specificity" evidence="3">
    <location>
        <position position="12"/>
    </location>
</feature>
<dbReference type="EC" id="3.6.1.9" evidence="3"/>
<dbReference type="EMBL" id="FNQE01000044">
    <property type="protein sequence ID" value="SDZ37008.1"/>
    <property type="molecule type" value="Genomic_DNA"/>
</dbReference>
<evidence type="ECO:0000256" key="3">
    <source>
        <dbReference type="HAMAP-Rule" id="MF_00528"/>
    </source>
</evidence>
<dbReference type="GO" id="GO:0005737">
    <property type="term" value="C:cytoplasm"/>
    <property type="evidence" value="ECO:0007669"/>
    <property type="project" value="UniProtKB-SubCell"/>
</dbReference>
<dbReference type="GO" id="GO:0036218">
    <property type="term" value="F:dTTP diphosphatase activity"/>
    <property type="evidence" value="ECO:0007669"/>
    <property type="project" value="RHEA"/>
</dbReference>
<keyword evidence="3" id="KW-0546">Nucleotide metabolism</keyword>
<keyword evidence="5" id="KW-1185">Reference proteome</keyword>
<dbReference type="SUPFAM" id="SSF52972">
    <property type="entry name" value="ITPase-like"/>
    <property type="match status" value="1"/>
</dbReference>
<dbReference type="Gene3D" id="3.90.950.10">
    <property type="match status" value="1"/>
</dbReference>
<dbReference type="PANTHER" id="PTHR43213:SF5">
    <property type="entry name" value="BIFUNCTIONAL DTTP_UTP PYROPHOSPHATASE_METHYLTRANSFERASE PROTEIN-RELATED"/>
    <property type="match status" value="1"/>
</dbReference>
<dbReference type="Pfam" id="PF02545">
    <property type="entry name" value="Maf"/>
    <property type="match status" value="1"/>
</dbReference>
<protein>
    <recommendedName>
        <fullName evidence="3">dTTP/UTP pyrophosphatase</fullName>
        <shortName evidence="3">dTTPase/UTPase</shortName>
        <ecNumber evidence="3">3.6.1.9</ecNumber>
    </recommendedName>
    <alternativeName>
        <fullName evidence="3">Nucleoside triphosphate pyrophosphatase</fullName>
    </alternativeName>
    <alternativeName>
        <fullName evidence="3">Nucleotide pyrophosphatase</fullName>
        <shortName evidence="3">Nucleotide PPase</shortName>
    </alternativeName>
</protein>
<dbReference type="HAMAP" id="MF_00528">
    <property type="entry name" value="Maf"/>
    <property type="match status" value="1"/>
</dbReference>
<sequence>MKNIILASSSPRRKELLKRYNLDFEIIASQIEERVLPYEEPVQVVMTLAFQKADDIAKRINKDAIVIAADTVVYLDSILGKPKDEEDAFHMLGSLSGKEHLVITGLALIDTSIGKKIVDYETTKVKFRELTPEKIRSYISTGEYKDKAGAYGIQGYGDILVEYIIGPYSNVVGLPIAKLDKLLEKHFCMKIL</sequence>
<feature type="site" description="Important for substrate specificity" evidence="3">
    <location>
        <position position="154"/>
    </location>
</feature>
<organism evidence="4 5">
    <name type="scientific">Proteiniborus ethanoligenes</name>
    <dbReference type="NCBI Taxonomy" id="415015"/>
    <lineage>
        <taxon>Bacteria</taxon>
        <taxon>Bacillati</taxon>
        <taxon>Bacillota</taxon>
        <taxon>Clostridia</taxon>
        <taxon>Eubacteriales</taxon>
        <taxon>Proteiniborus</taxon>
    </lineage>
</organism>
<keyword evidence="3" id="KW-0963">Cytoplasm</keyword>
<evidence type="ECO:0000313" key="4">
    <source>
        <dbReference type="EMBL" id="SDZ37008.1"/>
    </source>
</evidence>
<dbReference type="GO" id="GO:0036221">
    <property type="term" value="F:UTP diphosphatase activity"/>
    <property type="evidence" value="ECO:0007669"/>
    <property type="project" value="RHEA"/>
</dbReference>
<proteinExistence type="inferred from homology"/>
<feature type="active site" description="Proton acceptor" evidence="3">
    <location>
        <position position="70"/>
    </location>
</feature>
<feature type="site" description="Important for substrate specificity" evidence="3">
    <location>
        <position position="71"/>
    </location>
</feature>
<comment type="similarity">
    <text evidence="3">Belongs to the Maf family. YhdE subfamily.</text>
</comment>
<dbReference type="GO" id="GO:0009117">
    <property type="term" value="P:nucleotide metabolic process"/>
    <property type="evidence" value="ECO:0007669"/>
    <property type="project" value="UniProtKB-KW"/>
</dbReference>
<dbReference type="CDD" id="cd00555">
    <property type="entry name" value="Maf"/>
    <property type="match status" value="1"/>
</dbReference>
<dbReference type="PANTHER" id="PTHR43213">
    <property type="entry name" value="BIFUNCTIONAL DTTP/UTP PYROPHOSPHATASE/METHYLTRANSFERASE PROTEIN-RELATED"/>
    <property type="match status" value="1"/>
</dbReference>
<dbReference type="STRING" id="415015.SAMN05660462_02892"/>